<sequence>MQFSELFFCIKNACAVFSMYSNGTSSHQCSQFQSVSGAEKKKKKKITCCIFSAQNHTGT</sequence>
<name>A0ABN9EWS9_9NEOB</name>
<dbReference type="EMBL" id="CATNWA010016036">
    <property type="protein sequence ID" value="CAI9589212.1"/>
    <property type="molecule type" value="Genomic_DNA"/>
</dbReference>
<keyword evidence="2" id="KW-1185">Reference proteome</keyword>
<protein>
    <submittedName>
        <fullName evidence="1">Uncharacterized protein</fullName>
    </submittedName>
</protein>
<dbReference type="Proteomes" id="UP001162483">
    <property type="component" value="Unassembled WGS sequence"/>
</dbReference>
<evidence type="ECO:0000313" key="1">
    <source>
        <dbReference type="EMBL" id="CAI9589212.1"/>
    </source>
</evidence>
<proteinExistence type="predicted"/>
<organism evidence="1 2">
    <name type="scientific">Staurois parvus</name>
    <dbReference type="NCBI Taxonomy" id="386267"/>
    <lineage>
        <taxon>Eukaryota</taxon>
        <taxon>Metazoa</taxon>
        <taxon>Chordata</taxon>
        <taxon>Craniata</taxon>
        <taxon>Vertebrata</taxon>
        <taxon>Euteleostomi</taxon>
        <taxon>Amphibia</taxon>
        <taxon>Batrachia</taxon>
        <taxon>Anura</taxon>
        <taxon>Neobatrachia</taxon>
        <taxon>Ranoidea</taxon>
        <taxon>Ranidae</taxon>
        <taxon>Staurois</taxon>
    </lineage>
</organism>
<accession>A0ABN9EWS9</accession>
<reference evidence="1" key="1">
    <citation type="submission" date="2023-05" db="EMBL/GenBank/DDBJ databases">
        <authorList>
            <person name="Stuckert A."/>
        </authorList>
    </citation>
    <scope>NUCLEOTIDE SEQUENCE</scope>
</reference>
<gene>
    <name evidence="1" type="ORF">SPARVUS_LOCUS10854032</name>
</gene>
<comment type="caution">
    <text evidence="1">The sequence shown here is derived from an EMBL/GenBank/DDBJ whole genome shotgun (WGS) entry which is preliminary data.</text>
</comment>
<evidence type="ECO:0000313" key="2">
    <source>
        <dbReference type="Proteomes" id="UP001162483"/>
    </source>
</evidence>